<feature type="binding site" evidence="2">
    <location>
        <position position="187"/>
    </location>
    <ligand>
        <name>FAD</name>
        <dbReference type="ChEBI" id="CHEBI:57692"/>
    </ligand>
</feature>
<protein>
    <submittedName>
        <fullName evidence="4">Tryptophan 7-halogenase</fullName>
    </submittedName>
</protein>
<evidence type="ECO:0000313" key="5">
    <source>
        <dbReference type="Proteomes" id="UP001169760"/>
    </source>
</evidence>
<evidence type="ECO:0000256" key="3">
    <source>
        <dbReference type="SAM" id="SignalP"/>
    </source>
</evidence>
<name>A0AAW7X8W2_9GAMM</name>
<dbReference type="EMBL" id="JAUOPB010000007">
    <property type="protein sequence ID" value="MDO6422809.1"/>
    <property type="molecule type" value="Genomic_DNA"/>
</dbReference>
<dbReference type="SUPFAM" id="SSF51905">
    <property type="entry name" value="FAD/NAD(P)-binding domain"/>
    <property type="match status" value="1"/>
</dbReference>
<dbReference type="AlphaFoldDB" id="A0AAW7X8W2"/>
<dbReference type="Pfam" id="PF04820">
    <property type="entry name" value="Trp_halogenase"/>
    <property type="match status" value="1"/>
</dbReference>
<dbReference type="InterPro" id="IPR050816">
    <property type="entry name" value="Flavin-dep_Halogenase_NPB"/>
</dbReference>
<dbReference type="Proteomes" id="UP001169760">
    <property type="component" value="Unassembled WGS sequence"/>
</dbReference>
<comment type="caution">
    <text evidence="4">The sequence shown here is derived from an EMBL/GenBank/DDBJ whole genome shotgun (WGS) entry which is preliminary data.</text>
</comment>
<keyword evidence="3" id="KW-0732">Signal</keyword>
<dbReference type="Gene3D" id="3.50.50.60">
    <property type="entry name" value="FAD/NAD(P)-binding domain"/>
    <property type="match status" value="1"/>
</dbReference>
<feature type="signal peptide" evidence="3">
    <location>
        <begin position="1"/>
        <end position="19"/>
    </location>
</feature>
<dbReference type="InterPro" id="IPR033856">
    <property type="entry name" value="Trp_halogen"/>
</dbReference>
<dbReference type="PIRSF" id="PIRSF011396">
    <property type="entry name" value="Trp_halogenase"/>
    <property type="match status" value="1"/>
</dbReference>
<organism evidence="4 5">
    <name type="scientific">Saccharophagus degradans</name>
    <dbReference type="NCBI Taxonomy" id="86304"/>
    <lineage>
        <taxon>Bacteria</taxon>
        <taxon>Pseudomonadati</taxon>
        <taxon>Pseudomonadota</taxon>
        <taxon>Gammaproteobacteria</taxon>
        <taxon>Cellvibrionales</taxon>
        <taxon>Cellvibrionaceae</taxon>
        <taxon>Saccharophagus</taxon>
    </lineage>
</organism>
<feature type="binding site" evidence="2">
    <location>
        <position position="352"/>
    </location>
    <ligand>
        <name>L-tryptophan</name>
        <dbReference type="ChEBI" id="CHEBI:57912"/>
    </ligand>
</feature>
<reference evidence="4" key="1">
    <citation type="submission" date="2023-07" db="EMBL/GenBank/DDBJ databases">
        <title>Genome content predicts the carbon catabolic preferences of heterotrophic bacteria.</title>
        <authorList>
            <person name="Gralka M."/>
        </authorList>
    </citation>
    <scope>NUCLEOTIDE SEQUENCE</scope>
    <source>
        <strain evidence="4">I3M17_2</strain>
    </source>
</reference>
<dbReference type="InterPro" id="IPR036188">
    <property type="entry name" value="FAD/NAD-bd_sf"/>
</dbReference>
<feature type="active site" evidence="1">
    <location>
        <position position="80"/>
    </location>
</feature>
<evidence type="ECO:0000256" key="1">
    <source>
        <dbReference type="PIRSR" id="PIRSR011396-1"/>
    </source>
</evidence>
<dbReference type="GO" id="GO:0004497">
    <property type="term" value="F:monooxygenase activity"/>
    <property type="evidence" value="ECO:0007669"/>
    <property type="project" value="InterPro"/>
</dbReference>
<evidence type="ECO:0000313" key="4">
    <source>
        <dbReference type="EMBL" id="MDO6422809.1"/>
    </source>
</evidence>
<feature type="binding site" evidence="2">
    <location>
        <begin position="11"/>
        <end position="14"/>
    </location>
    <ligand>
        <name>FAD</name>
        <dbReference type="ChEBI" id="CHEBI:57692"/>
    </ligand>
</feature>
<sequence>MMIKKIVVLGGGSAGWLTAAILAAEFQGREDSMVSITVIESPDVKTIGVGEGTWPTMKATLQRIGISETEFINSCSASFKQGSKFVGWKTGAHEDSYHHPFTLPVGMGKVNLYAVWQDATVARRSFSSTFSAQPVVADHGLGPKLHTMPEYAGVFNYGYHLDAGKFSELLKNHCVKKLNVRHVSDHVVEVNCAEDGYIESLGTRASGDVQGDFFIDCSGTSSLLIGNYYEIKLIDKKKNSFNDSAITAHVPYFDECNDVGSTTVATAQSAGWVWDIALSSRRGCGYVYSSSHITDDEAENEFRAYLASSIGDKNASQLATGRINFCAGYREKFFHKNCVAIGMSAGFIEPLEASALALVELSANMIRDEMPFCKKSLQEVEKRFNRVFAYRWERIIDFLKLHYVFSERKGSDYWADAASADSIPDSLKYLLSVWQFRPPNVYDFMQGEELFPVASYQYILYGMGFEMAPNAVARESDNVALGRRLLKEQEGALDKYLTNLPTNRQLLDNILKFGMQKV</sequence>
<dbReference type="InterPro" id="IPR006905">
    <property type="entry name" value="Flavin_halogenase"/>
</dbReference>
<dbReference type="RefSeq" id="WP_303492702.1">
    <property type="nucleotide sequence ID" value="NZ_JAUOPB010000007.1"/>
</dbReference>
<keyword evidence="2" id="KW-0547">Nucleotide-binding</keyword>
<feature type="chain" id="PRO_5043880226" evidence="3">
    <location>
        <begin position="20"/>
        <end position="518"/>
    </location>
</feature>
<accession>A0AAW7X8W2</accession>
<keyword evidence="2" id="KW-0285">Flavoprotein</keyword>
<dbReference type="GO" id="GO:0000166">
    <property type="term" value="F:nucleotide binding"/>
    <property type="evidence" value="ECO:0007669"/>
    <property type="project" value="UniProtKB-KW"/>
</dbReference>
<dbReference type="PANTHER" id="PTHR43747">
    <property type="entry name" value="FAD-BINDING PROTEIN"/>
    <property type="match status" value="1"/>
</dbReference>
<proteinExistence type="predicted"/>
<evidence type="ECO:0000256" key="2">
    <source>
        <dbReference type="PIRSR" id="PIRSR011396-2"/>
    </source>
</evidence>
<feature type="binding site" evidence="2">
    <location>
        <position position="80"/>
    </location>
    <ligand>
        <name>7-chloro-L-tryptophan</name>
        <dbReference type="ChEBI" id="CHEBI:58713"/>
    </ligand>
</feature>
<gene>
    <name evidence="4" type="ORF">Q4521_10015</name>
</gene>
<dbReference type="PANTHER" id="PTHR43747:SF4">
    <property type="entry name" value="FLAVIN-DEPENDENT TRYPTOPHAN HALOGENASE"/>
    <property type="match status" value="1"/>
</dbReference>
<keyword evidence="2" id="KW-0274">FAD</keyword>